<feature type="region of interest" description="Disordered" evidence="2">
    <location>
        <begin position="1"/>
        <end position="33"/>
    </location>
</feature>
<dbReference type="AlphaFoldDB" id="A0A9P7ZX72"/>
<organism evidence="3 4">
    <name type="scientific">Mortierella alpina</name>
    <name type="common">Oleaginous fungus</name>
    <name type="synonym">Mortierella renispora</name>
    <dbReference type="NCBI Taxonomy" id="64518"/>
    <lineage>
        <taxon>Eukaryota</taxon>
        <taxon>Fungi</taxon>
        <taxon>Fungi incertae sedis</taxon>
        <taxon>Mucoromycota</taxon>
        <taxon>Mortierellomycotina</taxon>
        <taxon>Mortierellomycetes</taxon>
        <taxon>Mortierellales</taxon>
        <taxon>Mortierellaceae</taxon>
        <taxon>Mortierella</taxon>
    </lineage>
</organism>
<evidence type="ECO:0000313" key="3">
    <source>
        <dbReference type="EMBL" id="KAG9320278.1"/>
    </source>
</evidence>
<evidence type="ECO:0000256" key="1">
    <source>
        <dbReference type="SAM" id="Coils"/>
    </source>
</evidence>
<keyword evidence="1" id="KW-0175">Coiled coil</keyword>
<feature type="region of interest" description="Disordered" evidence="2">
    <location>
        <begin position="335"/>
        <end position="360"/>
    </location>
</feature>
<evidence type="ECO:0000256" key="2">
    <source>
        <dbReference type="SAM" id="MobiDB-lite"/>
    </source>
</evidence>
<evidence type="ECO:0000313" key="4">
    <source>
        <dbReference type="Proteomes" id="UP000717515"/>
    </source>
</evidence>
<protein>
    <submittedName>
        <fullName evidence="3">Uncharacterized protein</fullName>
    </submittedName>
</protein>
<feature type="region of interest" description="Disordered" evidence="2">
    <location>
        <begin position="54"/>
        <end position="73"/>
    </location>
</feature>
<sequence length="360" mass="41469">MKPQLNQKKPLQGRNRNTHGHSAADQGKPAVPRMLRRTTRQSFMDVDLQYLLRHDPTTPDPFQNSSPLLSDPPSLFRPLPPVAAAAQAIAQGAAPWTFHEAARLQKEQEDLRVQYLQFLHQLHLTNAHGFLAHMNTFATEYPQEFIQLQSYIQFQEQLAHQQREAQRKQEELLQYQIELEKRNKAEHDLKQFQQFQELQEQQHHQKKQEDLLKEWLVRRQQQRASHKKEMDLTDLFTMAFQRDHQLVSKVAMSPGGMDMVLTPQQQFEFGQFLQAHQMEEERSRKEALLGNYAQYSAATAALSGLGGSTTGPLFAGLNSRSTNMNPIFGMSTKFDTPVPVSVRRSPRNHGRGQPSPRYDS</sequence>
<dbReference type="EMBL" id="JAIFTL010000307">
    <property type="protein sequence ID" value="KAG9320278.1"/>
    <property type="molecule type" value="Genomic_DNA"/>
</dbReference>
<dbReference type="Proteomes" id="UP000717515">
    <property type="component" value="Unassembled WGS sequence"/>
</dbReference>
<proteinExistence type="predicted"/>
<name>A0A9P7ZX72_MORAP</name>
<gene>
    <name evidence="3" type="ORF">KVV02_001320</name>
</gene>
<feature type="coiled-coil region" evidence="1">
    <location>
        <begin position="151"/>
        <end position="185"/>
    </location>
</feature>
<comment type="caution">
    <text evidence="3">The sequence shown here is derived from an EMBL/GenBank/DDBJ whole genome shotgun (WGS) entry which is preliminary data.</text>
</comment>
<accession>A0A9P7ZX72</accession>
<reference evidence="3" key="1">
    <citation type="submission" date="2021-07" db="EMBL/GenBank/DDBJ databases">
        <title>Draft genome of Mortierella alpina, strain LL118, isolated from an aspen leaf litter sample.</title>
        <authorList>
            <person name="Yang S."/>
            <person name="Vinatzer B.A."/>
        </authorList>
    </citation>
    <scope>NUCLEOTIDE SEQUENCE</scope>
    <source>
        <strain evidence="3">LL118</strain>
    </source>
</reference>